<feature type="transmembrane region" description="Helical" evidence="8">
    <location>
        <begin position="21"/>
        <end position="39"/>
    </location>
</feature>
<dbReference type="PANTHER" id="PTHR48022">
    <property type="entry name" value="PLASTIDIC GLUCOSE TRANSPORTER 4"/>
    <property type="match status" value="1"/>
</dbReference>
<comment type="similarity">
    <text evidence="2 7">Belongs to the major facilitator superfamily. Sugar transporter (TC 2.A.1.1) family.</text>
</comment>
<dbReference type="InterPro" id="IPR050360">
    <property type="entry name" value="MFS_Sugar_Transporters"/>
</dbReference>
<dbReference type="InterPro" id="IPR003663">
    <property type="entry name" value="Sugar/inositol_transpt"/>
</dbReference>
<evidence type="ECO:0000313" key="10">
    <source>
        <dbReference type="EMBL" id="KAJ5329842.1"/>
    </source>
</evidence>
<reference evidence="10" key="2">
    <citation type="journal article" date="2023" name="IMA Fungus">
        <title>Comparative genomic study of the Penicillium genus elucidates a diverse pangenome and 15 lateral gene transfer events.</title>
        <authorList>
            <person name="Petersen C."/>
            <person name="Sorensen T."/>
            <person name="Nielsen M.R."/>
            <person name="Sondergaard T.E."/>
            <person name="Sorensen J.L."/>
            <person name="Fitzpatrick D.A."/>
            <person name="Frisvad J.C."/>
            <person name="Nielsen K.L."/>
        </authorList>
    </citation>
    <scope>NUCLEOTIDE SEQUENCE</scope>
    <source>
        <strain evidence="10">IBT 35673</strain>
    </source>
</reference>
<dbReference type="Pfam" id="PF00083">
    <property type="entry name" value="Sugar_tr"/>
    <property type="match status" value="1"/>
</dbReference>
<evidence type="ECO:0000256" key="1">
    <source>
        <dbReference type="ARBA" id="ARBA00004141"/>
    </source>
</evidence>
<dbReference type="SUPFAM" id="SSF103473">
    <property type="entry name" value="MFS general substrate transporter"/>
    <property type="match status" value="1"/>
</dbReference>
<feature type="transmembrane region" description="Helical" evidence="8">
    <location>
        <begin position="219"/>
        <end position="236"/>
    </location>
</feature>
<feature type="domain" description="Major facilitator superfamily (MFS) profile" evidence="9">
    <location>
        <begin position="20"/>
        <end position="499"/>
    </location>
</feature>
<dbReference type="InterPro" id="IPR020846">
    <property type="entry name" value="MFS_dom"/>
</dbReference>
<dbReference type="Proteomes" id="UP001147695">
    <property type="component" value="Unassembled WGS sequence"/>
</dbReference>
<gene>
    <name evidence="10" type="ORF">N7452_010232</name>
</gene>
<organism evidence="10 11">
    <name type="scientific">Penicillium brevicompactum</name>
    <dbReference type="NCBI Taxonomy" id="5074"/>
    <lineage>
        <taxon>Eukaryota</taxon>
        <taxon>Fungi</taxon>
        <taxon>Dikarya</taxon>
        <taxon>Ascomycota</taxon>
        <taxon>Pezizomycotina</taxon>
        <taxon>Eurotiomycetes</taxon>
        <taxon>Eurotiomycetidae</taxon>
        <taxon>Eurotiales</taxon>
        <taxon>Aspergillaceae</taxon>
        <taxon>Penicillium</taxon>
    </lineage>
</organism>
<reference evidence="10" key="1">
    <citation type="submission" date="2022-12" db="EMBL/GenBank/DDBJ databases">
        <authorList>
            <person name="Petersen C."/>
        </authorList>
    </citation>
    <scope>NUCLEOTIDE SEQUENCE</scope>
    <source>
        <strain evidence="10">IBT 35673</strain>
    </source>
</reference>
<name>A0A9W9QEX9_PENBR</name>
<evidence type="ECO:0000259" key="9">
    <source>
        <dbReference type="PROSITE" id="PS50850"/>
    </source>
</evidence>
<dbReference type="Gene3D" id="1.20.1250.20">
    <property type="entry name" value="MFS general substrate transporter like domains"/>
    <property type="match status" value="1"/>
</dbReference>
<keyword evidence="4 8" id="KW-0812">Transmembrane</keyword>
<feature type="transmembrane region" description="Helical" evidence="8">
    <location>
        <begin position="152"/>
        <end position="169"/>
    </location>
</feature>
<dbReference type="PANTHER" id="PTHR48022:SF78">
    <property type="entry name" value="MONOSACCHARIDE TRANSPORTER, PUTATIVE (AFU_ORTHOLOGUE AFUA_2G02110)-RELATED"/>
    <property type="match status" value="1"/>
</dbReference>
<dbReference type="InterPro" id="IPR005829">
    <property type="entry name" value="Sugar_transporter_CS"/>
</dbReference>
<dbReference type="FunFam" id="1.20.1250.20:FF:000090">
    <property type="entry name" value="MFS sugar transporter, putative"/>
    <property type="match status" value="1"/>
</dbReference>
<dbReference type="PRINTS" id="PR00171">
    <property type="entry name" value="SUGRTRNSPORT"/>
</dbReference>
<feature type="transmembrane region" description="Helical" evidence="8">
    <location>
        <begin position="374"/>
        <end position="394"/>
    </location>
</feature>
<feature type="transmembrane region" description="Helical" evidence="8">
    <location>
        <begin position="311"/>
        <end position="335"/>
    </location>
</feature>
<keyword evidence="3 7" id="KW-0813">Transport</keyword>
<evidence type="ECO:0000256" key="2">
    <source>
        <dbReference type="ARBA" id="ARBA00010992"/>
    </source>
</evidence>
<evidence type="ECO:0000256" key="6">
    <source>
        <dbReference type="ARBA" id="ARBA00023136"/>
    </source>
</evidence>
<feature type="transmembrane region" description="Helical" evidence="8">
    <location>
        <begin position="414"/>
        <end position="433"/>
    </location>
</feature>
<feature type="transmembrane region" description="Helical" evidence="8">
    <location>
        <begin position="445"/>
        <end position="469"/>
    </location>
</feature>
<dbReference type="PROSITE" id="PS00217">
    <property type="entry name" value="SUGAR_TRANSPORT_2"/>
    <property type="match status" value="1"/>
</dbReference>
<dbReference type="PROSITE" id="PS50850">
    <property type="entry name" value="MFS"/>
    <property type="match status" value="1"/>
</dbReference>
<evidence type="ECO:0000256" key="5">
    <source>
        <dbReference type="ARBA" id="ARBA00022989"/>
    </source>
</evidence>
<evidence type="ECO:0000256" key="4">
    <source>
        <dbReference type="ARBA" id="ARBA00022692"/>
    </source>
</evidence>
<dbReference type="InterPro" id="IPR036259">
    <property type="entry name" value="MFS_trans_sf"/>
</dbReference>
<feature type="transmembrane region" description="Helical" evidence="8">
    <location>
        <begin position="181"/>
        <end position="199"/>
    </location>
</feature>
<evidence type="ECO:0000256" key="7">
    <source>
        <dbReference type="RuleBase" id="RU003346"/>
    </source>
</evidence>
<evidence type="ECO:0000313" key="11">
    <source>
        <dbReference type="Proteomes" id="UP001147695"/>
    </source>
</evidence>
<sequence>MFATLSDERAKWKIASRLEKKSLLIAANCLAGLAIFFFGEFPHWDQWHDYSDMEKGYDQGMMGGVNDSQAYVARMGLGYEENGSITITNTLLQGGIVSVYYLGTLVGCFMGGYTSDRFGRINSLASGAAWGILGAVLQCTAMNPTWMIVSRLINGIGTGILNATVPVYGSELADYDSRGMFIAMEFTLNIVGVVVAYWLGFGLSYIDNGTSDFQWRFPIAFQIVMLLLLITGCWFFPESPRWLCMVGRRDEAMYVLKRLRGSENERAAELEMREIQTAVELEAESEENITYYHMLFGVGQGDLHIARRVQLVIWLQILQCWSGIAGVTMYAPTIFKIAGFDSQKTMWISGLNNIFYAFATLICVFTLDRIGRRWTLWWGAAGQAIAMFLAGGMARGGINNPENQAPWGIAATSMVYLYTFVFGATWLTVPWLYPAEIFPLKVRAMGNAWGVVGWSLGNGSLTLALPYIFDAIGEGTLYVFGAVNVISIPIVWAFYPESSQRTLEEIDLLFASKSPFVWDAESSFSTFMAENPNFGAARTRNSIVEDTEKAYNAKSEHDENVSCH</sequence>
<feature type="transmembrane region" description="Helical" evidence="8">
    <location>
        <begin position="475"/>
        <end position="495"/>
    </location>
</feature>
<keyword evidence="5 8" id="KW-1133">Transmembrane helix</keyword>
<accession>A0A9W9QEX9</accession>
<keyword evidence="6 8" id="KW-0472">Membrane</keyword>
<dbReference type="GO" id="GO:0016020">
    <property type="term" value="C:membrane"/>
    <property type="evidence" value="ECO:0007669"/>
    <property type="project" value="UniProtKB-SubCell"/>
</dbReference>
<feature type="transmembrane region" description="Helical" evidence="8">
    <location>
        <begin position="347"/>
        <end position="367"/>
    </location>
</feature>
<dbReference type="NCBIfam" id="TIGR00879">
    <property type="entry name" value="SP"/>
    <property type="match status" value="1"/>
</dbReference>
<feature type="transmembrane region" description="Helical" evidence="8">
    <location>
        <begin position="124"/>
        <end position="146"/>
    </location>
</feature>
<dbReference type="GO" id="GO:0005351">
    <property type="term" value="F:carbohydrate:proton symporter activity"/>
    <property type="evidence" value="ECO:0007669"/>
    <property type="project" value="TreeGrafter"/>
</dbReference>
<comment type="subcellular location">
    <subcellularLocation>
        <location evidence="1">Membrane</location>
        <topology evidence="1">Multi-pass membrane protein</topology>
    </subcellularLocation>
</comment>
<proteinExistence type="inferred from homology"/>
<comment type="caution">
    <text evidence="10">The sequence shown here is derived from an EMBL/GenBank/DDBJ whole genome shotgun (WGS) entry which is preliminary data.</text>
</comment>
<feature type="transmembrane region" description="Helical" evidence="8">
    <location>
        <begin position="91"/>
        <end position="112"/>
    </location>
</feature>
<dbReference type="InterPro" id="IPR005828">
    <property type="entry name" value="MFS_sugar_transport-like"/>
</dbReference>
<dbReference type="AlphaFoldDB" id="A0A9W9QEX9"/>
<evidence type="ECO:0000256" key="3">
    <source>
        <dbReference type="ARBA" id="ARBA00022448"/>
    </source>
</evidence>
<dbReference type="EMBL" id="JAPZBQ010000005">
    <property type="protein sequence ID" value="KAJ5329842.1"/>
    <property type="molecule type" value="Genomic_DNA"/>
</dbReference>
<protein>
    <recommendedName>
        <fullName evidence="9">Major facilitator superfamily (MFS) profile domain-containing protein</fullName>
    </recommendedName>
</protein>
<evidence type="ECO:0000256" key="8">
    <source>
        <dbReference type="SAM" id="Phobius"/>
    </source>
</evidence>